<dbReference type="RefSeq" id="XP_010241355.1">
    <property type="nucleotide sequence ID" value="XM_010243053.1"/>
</dbReference>
<dbReference type="InterPro" id="IPR053781">
    <property type="entry name" value="F-box_AtFBL13-like"/>
</dbReference>
<dbReference type="GeneID" id="104585981"/>
<dbReference type="CDD" id="cd22160">
    <property type="entry name" value="F-box_AtFBL13-like"/>
    <property type="match status" value="1"/>
</dbReference>
<dbReference type="Pfam" id="PF00646">
    <property type="entry name" value="F-box"/>
    <property type="match status" value="1"/>
</dbReference>
<name>A0A1U7Z3P4_NELNU</name>
<dbReference type="InterPro" id="IPR055411">
    <property type="entry name" value="LRR_FXL15/At3g58940/PEG3-like"/>
</dbReference>
<dbReference type="PROSITE" id="PS50181">
    <property type="entry name" value="FBOX"/>
    <property type="match status" value="1"/>
</dbReference>
<proteinExistence type="predicted"/>
<keyword evidence="1" id="KW-1185">Reference proteome</keyword>
<evidence type="ECO:0000313" key="2">
    <source>
        <dbReference type="RefSeq" id="XP_010241355.1"/>
    </source>
</evidence>
<dbReference type="SUPFAM" id="SSF52047">
    <property type="entry name" value="RNI-like"/>
    <property type="match status" value="1"/>
</dbReference>
<dbReference type="InterPro" id="IPR032675">
    <property type="entry name" value="LRR_dom_sf"/>
</dbReference>
<dbReference type="Gene3D" id="3.80.10.10">
    <property type="entry name" value="Ribonuclease Inhibitor"/>
    <property type="match status" value="1"/>
</dbReference>
<sequence>MEIVYMDIEEDLQEEKEVTDAIINRLPVSLLSLIISRLPIEEAVRTDAVSRRWKHLWRWIMHIDFDSFTEKRYSLDQVSRIINCVFSLHCGNICSCRITHYLSHNKNGDVKGWIEHLRDRRRRIQELALTCVDDPHDLGDLLFLPVIIEQEQISNDLPPGIFGCQSLRVLELNKYFLRDASPFENCANLQTLNLQSVCLSDDTLNKIISNCVALENLILSKCCGLSKLWINCGNLKSLEISFFICKWEEIDIQAMNLASLVIDTVHCPHGFRFNTPKLTELRINHQGGQNFFPNHQWEFRMVNNQQLLRRNFMIGRGGYTKTAEILESCSGLYVKPRTSHNLHYDDEYTCSFNNLRRLFIKVNLKDVRQATIIAFFFRWCFCLQELNIEIDDGRMSESDHDCLPYPVSQFWERREYWISYSLRRVQMKGFRGHVLEIEFAKLLLTKISLLENMVIQLHDECSPKGEASTRGLLSLPMASTHVSIVIKSARNRLKAKAVQS</sequence>
<dbReference type="PANTHER" id="PTHR34145:SF28">
    <property type="entry name" value="F-BOX DOMAIN-CONTAINING PROTEIN"/>
    <property type="match status" value="1"/>
</dbReference>
<reference evidence="2" key="1">
    <citation type="submission" date="2025-08" db="UniProtKB">
        <authorList>
            <consortium name="RefSeq"/>
        </authorList>
    </citation>
    <scope>IDENTIFICATION</scope>
</reference>
<dbReference type="SUPFAM" id="SSF81383">
    <property type="entry name" value="F-box domain"/>
    <property type="match status" value="1"/>
</dbReference>
<dbReference type="Pfam" id="PF24758">
    <property type="entry name" value="LRR_At5g56370"/>
    <property type="match status" value="1"/>
</dbReference>
<dbReference type="OrthoDB" id="1937141at2759"/>
<dbReference type="Proteomes" id="UP000189703">
    <property type="component" value="Unplaced"/>
</dbReference>
<dbReference type="InterPro" id="IPR001810">
    <property type="entry name" value="F-box_dom"/>
</dbReference>
<gene>
    <name evidence="2" type="primary">LOC104585981</name>
</gene>
<dbReference type="InterPro" id="IPR036047">
    <property type="entry name" value="F-box-like_dom_sf"/>
</dbReference>
<evidence type="ECO:0000313" key="1">
    <source>
        <dbReference type="Proteomes" id="UP000189703"/>
    </source>
</evidence>
<dbReference type="PANTHER" id="PTHR34145">
    <property type="entry name" value="OS02G0105600 PROTEIN"/>
    <property type="match status" value="1"/>
</dbReference>
<dbReference type="AlphaFoldDB" id="A0A1U7Z3P4"/>
<dbReference type="KEGG" id="nnu:104585981"/>
<dbReference type="eggNOG" id="ENOG502RZUA">
    <property type="taxonomic scope" value="Eukaryota"/>
</dbReference>
<organism evidence="1 2">
    <name type="scientific">Nelumbo nucifera</name>
    <name type="common">Sacred lotus</name>
    <dbReference type="NCBI Taxonomy" id="4432"/>
    <lineage>
        <taxon>Eukaryota</taxon>
        <taxon>Viridiplantae</taxon>
        <taxon>Streptophyta</taxon>
        <taxon>Embryophyta</taxon>
        <taxon>Tracheophyta</taxon>
        <taxon>Spermatophyta</taxon>
        <taxon>Magnoliopsida</taxon>
        <taxon>Proteales</taxon>
        <taxon>Nelumbonaceae</taxon>
        <taxon>Nelumbo</taxon>
    </lineage>
</organism>
<dbReference type="InterPro" id="IPR053772">
    <property type="entry name" value="At1g61320/At1g61330-like"/>
</dbReference>
<dbReference type="OMA" id="LELCHYK"/>
<accession>A0A1U7Z3P4</accession>
<protein>
    <submittedName>
        <fullName evidence="2">F-box/FBD/LRR-repeat protein At1g78760</fullName>
    </submittedName>
</protein>